<dbReference type="PANTHER" id="PTHR34822:SF1">
    <property type="entry name" value="GRPB FAMILY PROTEIN"/>
    <property type="match status" value="1"/>
</dbReference>
<dbReference type="InterPro" id="IPR043519">
    <property type="entry name" value="NT_sf"/>
</dbReference>
<dbReference type="Proteomes" id="UP001060112">
    <property type="component" value="Chromosome"/>
</dbReference>
<dbReference type="Gene3D" id="3.30.460.10">
    <property type="entry name" value="Beta Polymerase, domain 2"/>
    <property type="match status" value="1"/>
</dbReference>
<protein>
    <submittedName>
        <fullName evidence="1">GrpB family protein</fullName>
    </submittedName>
</protein>
<reference evidence="1" key="1">
    <citation type="submission" date="2022-07" db="EMBL/GenBank/DDBJ databases">
        <title>Faecal culturing of patients with breast cancer.</title>
        <authorList>
            <person name="Teng N.M.Y."/>
            <person name="Kiu R."/>
            <person name="Evans R."/>
            <person name="Baker D.J."/>
            <person name="Zenner C."/>
            <person name="Robinson S.D."/>
            <person name="Hall L.J."/>
        </authorList>
    </citation>
    <scope>NUCLEOTIDE SEQUENCE</scope>
    <source>
        <strain evidence="1">LH1062</strain>
    </source>
</reference>
<gene>
    <name evidence="1" type="ORF">NMU03_04755</name>
</gene>
<dbReference type="SUPFAM" id="SSF81301">
    <property type="entry name" value="Nucleotidyltransferase"/>
    <property type="match status" value="1"/>
</dbReference>
<evidence type="ECO:0000313" key="1">
    <source>
        <dbReference type="EMBL" id="UTY40113.1"/>
    </source>
</evidence>
<evidence type="ECO:0000313" key="2">
    <source>
        <dbReference type="Proteomes" id="UP001060112"/>
    </source>
</evidence>
<dbReference type="InterPro" id="IPR007344">
    <property type="entry name" value="GrpB/CoaE"/>
</dbReference>
<accession>A0ABY5I5Z1</accession>
<dbReference type="Pfam" id="PF04229">
    <property type="entry name" value="GrpB"/>
    <property type="match status" value="1"/>
</dbReference>
<dbReference type="PANTHER" id="PTHR34822">
    <property type="entry name" value="GRPB DOMAIN PROTEIN (AFU_ORTHOLOGUE AFUA_1G01530)"/>
    <property type="match status" value="1"/>
</dbReference>
<organism evidence="1 2">
    <name type="scientific">Allocoprobacillus halotolerans</name>
    <dbReference type="NCBI Taxonomy" id="2944914"/>
    <lineage>
        <taxon>Bacteria</taxon>
        <taxon>Bacillati</taxon>
        <taxon>Bacillota</taxon>
        <taxon>Erysipelotrichia</taxon>
        <taxon>Erysipelotrichales</taxon>
        <taxon>Erysipelotrichaceae</taxon>
        <taxon>Allocoprobacillus</taxon>
    </lineage>
</organism>
<keyword evidence="2" id="KW-1185">Reference proteome</keyword>
<dbReference type="EMBL" id="CP101620">
    <property type="protein sequence ID" value="UTY40113.1"/>
    <property type="molecule type" value="Genomic_DNA"/>
</dbReference>
<sequence>MKLSDEYIQKVVVSGNVEHNQTIVLKPYDKQWPILFEREKQRISNILKDKALMIEHIGSTSVEGLMAKPIIDILLVVEDASREEDYLDALVSHGYVLRIKEPEFENHHMFKGPDTDINLHVFSQGSKEIDKYLIFRNYLRKNKKARQLYEDTKKQLAKKTWKYVQNYADAKSEVVQHIMDEAIKEKIKCIVKLIANENLNQQNKGNSPNKIPMPCFMMKKIHAHPYT</sequence>
<dbReference type="RefSeq" id="WP_290141548.1">
    <property type="nucleotide sequence ID" value="NZ_CP101620.1"/>
</dbReference>
<name>A0ABY5I5Z1_9FIRM</name>
<proteinExistence type="predicted"/>